<evidence type="ECO:0000259" key="2">
    <source>
        <dbReference type="Pfam" id="PF00248"/>
    </source>
</evidence>
<reference evidence="3" key="1">
    <citation type="submission" date="2022-08" db="EMBL/GenBank/DDBJ databases">
        <authorList>
            <person name="Deng Y."/>
            <person name="Han X.-F."/>
            <person name="Zhang Y.-Q."/>
        </authorList>
    </citation>
    <scope>NUCLEOTIDE SEQUENCE</scope>
    <source>
        <strain evidence="3">CPCC 205716</strain>
    </source>
</reference>
<comment type="caution">
    <text evidence="3">The sequence shown here is derived from an EMBL/GenBank/DDBJ whole genome shotgun (WGS) entry which is preliminary data.</text>
</comment>
<dbReference type="Pfam" id="PF00248">
    <property type="entry name" value="Aldo_ket_red"/>
    <property type="match status" value="1"/>
</dbReference>
<protein>
    <submittedName>
        <fullName evidence="3">Aldo/keto reductase</fullName>
    </submittedName>
</protein>
<dbReference type="Proteomes" id="UP001165580">
    <property type="component" value="Unassembled WGS sequence"/>
</dbReference>
<dbReference type="InterPro" id="IPR036812">
    <property type="entry name" value="NAD(P)_OxRdtase_dom_sf"/>
</dbReference>
<dbReference type="InterPro" id="IPR050791">
    <property type="entry name" value="Aldo-Keto_reductase"/>
</dbReference>
<dbReference type="SUPFAM" id="SSF51430">
    <property type="entry name" value="NAD(P)-linked oxidoreductase"/>
    <property type="match status" value="1"/>
</dbReference>
<evidence type="ECO:0000313" key="4">
    <source>
        <dbReference type="Proteomes" id="UP001165580"/>
    </source>
</evidence>
<dbReference type="Gene3D" id="3.20.20.100">
    <property type="entry name" value="NADP-dependent oxidoreductase domain"/>
    <property type="match status" value="1"/>
</dbReference>
<dbReference type="CDD" id="cd19088">
    <property type="entry name" value="AKR_AKR13B1"/>
    <property type="match status" value="1"/>
</dbReference>
<dbReference type="RefSeq" id="WP_259485720.1">
    <property type="nucleotide sequence ID" value="NZ_JANTEZ010000002.1"/>
</dbReference>
<evidence type="ECO:0000313" key="3">
    <source>
        <dbReference type="EMBL" id="MCS5714194.1"/>
    </source>
</evidence>
<sequence>MTTTDSHPTASDAGTFAIGGELTVNRLGFGSMQLTGRNAFGPSPDVERAHRVLRRAVELGVTFIDTADAYGPGVAESLIASALTPYAPDLVIGTKGGFVRGRRGEWIVNGNPTHLREALEGSLKRLGRDVIDLYQLHRVDHAVPLADQIGALEDLRREGKIRHIGLSEVTVEQIQAAREIAPIATVQNLYNLVDRDAEEVVEFCTANDIGFIPWFPLATGALTRPSGPLGDIAKRTGASPSQIALAWLLRRSPVMIPIPGTSNPSHVDDNVAAGSLQLREDEVALLSRIRR</sequence>
<organism evidence="3 4">
    <name type="scientific">Herbiconiux gentiana</name>
    <dbReference type="NCBI Taxonomy" id="2970912"/>
    <lineage>
        <taxon>Bacteria</taxon>
        <taxon>Bacillati</taxon>
        <taxon>Actinomycetota</taxon>
        <taxon>Actinomycetes</taxon>
        <taxon>Micrococcales</taxon>
        <taxon>Microbacteriaceae</taxon>
        <taxon>Herbiconiux</taxon>
    </lineage>
</organism>
<feature type="domain" description="NADP-dependent oxidoreductase" evidence="2">
    <location>
        <begin position="26"/>
        <end position="289"/>
    </location>
</feature>
<evidence type="ECO:0000256" key="1">
    <source>
        <dbReference type="ARBA" id="ARBA00023002"/>
    </source>
</evidence>
<dbReference type="PRINTS" id="PR00069">
    <property type="entry name" value="ALDKETRDTASE"/>
</dbReference>
<proteinExistence type="predicted"/>
<dbReference type="InterPro" id="IPR020471">
    <property type="entry name" value="AKR"/>
</dbReference>
<dbReference type="PANTHER" id="PTHR43625:SF40">
    <property type="entry name" value="ALDO-KETO REDUCTASE YAKC [NADP(+)]"/>
    <property type="match status" value="1"/>
</dbReference>
<keyword evidence="1" id="KW-0560">Oxidoreductase</keyword>
<accession>A0ABT2GD96</accession>
<name>A0ABT2GD96_9MICO</name>
<dbReference type="PANTHER" id="PTHR43625">
    <property type="entry name" value="AFLATOXIN B1 ALDEHYDE REDUCTASE"/>
    <property type="match status" value="1"/>
</dbReference>
<keyword evidence="4" id="KW-1185">Reference proteome</keyword>
<dbReference type="InterPro" id="IPR023210">
    <property type="entry name" value="NADP_OxRdtase_dom"/>
</dbReference>
<dbReference type="EMBL" id="JANTEZ010000002">
    <property type="protein sequence ID" value="MCS5714194.1"/>
    <property type="molecule type" value="Genomic_DNA"/>
</dbReference>
<gene>
    <name evidence="3" type="ORF">NVV95_06465</name>
</gene>